<dbReference type="AlphaFoldDB" id="A0A8D6ZT28"/>
<feature type="region of interest" description="Disordered" evidence="1">
    <location>
        <begin position="79"/>
        <end position="111"/>
    </location>
</feature>
<evidence type="ECO:0000256" key="1">
    <source>
        <dbReference type="SAM" id="MobiDB-lite"/>
    </source>
</evidence>
<name>A0A8D6ZT28_MUSAM</name>
<accession>A0A8D6ZT28</accession>
<proteinExistence type="predicted"/>
<organism evidence="2">
    <name type="scientific">Musa acuminata subsp. malaccensis</name>
    <name type="common">Wild banana</name>
    <name type="synonym">Musa malaccensis</name>
    <dbReference type="NCBI Taxonomy" id="214687"/>
    <lineage>
        <taxon>Eukaryota</taxon>
        <taxon>Viridiplantae</taxon>
        <taxon>Streptophyta</taxon>
        <taxon>Embryophyta</taxon>
        <taxon>Tracheophyta</taxon>
        <taxon>Spermatophyta</taxon>
        <taxon>Magnoliopsida</taxon>
        <taxon>Liliopsida</taxon>
        <taxon>Zingiberales</taxon>
        <taxon>Musaceae</taxon>
        <taxon>Musa</taxon>
    </lineage>
</organism>
<sequence length="111" mass="12567">MSSLLYTHSTAQAWKDLHGWRSRSPRRRWSLLKHSAAGYGHPASFKCLLTVVGVDVVLQARVLLVLTKARLLFLQLGAAGGRRPSPRQDRRRARAELQGVAGYRRRRHRSG</sequence>
<protein>
    <submittedName>
        <fullName evidence="2">(wild Malaysian banana) hypothetical protein</fullName>
    </submittedName>
</protein>
<evidence type="ECO:0000313" key="2">
    <source>
        <dbReference type="EMBL" id="CAG1836089.1"/>
    </source>
</evidence>
<reference evidence="2" key="1">
    <citation type="submission" date="2021-03" db="EMBL/GenBank/DDBJ databases">
        <authorList>
            <consortium name="Genoscope - CEA"/>
            <person name="William W."/>
        </authorList>
    </citation>
    <scope>NUCLEOTIDE SEQUENCE</scope>
    <source>
        <strain evidence="2">Doubled-haploid Pahang</strain>
    </source>
</reference>
<dbReference type="EMBL" id="HG996474">
    <property type="protein sequence ID" value="CAG1836089.1"/>
    <property type="molecule type" value="Genomic_DNA"/>
</dbReference>
<gene>
    <name evidence="2" type="ORF">GSMUA_240580.1</name>
</gene>